<sequence>MNPRQIRRLATTLILAIGLVCVSACGGSSSSGPRSGSGSNSGGGSEIENDDLLETGLQGQVPIADQLSGRAAQGYRKGLRLVGENTILDRGANFSMAWLDDCAYITTTSPGQIFGPASSPYIDPQFSALNGMAVIDASDPENPELVDILQSPAMIAPHESIQANQARRIIVATRGGGTAFDVYEAIDCRKPVLKASVNIGLGITLPPLPDLPGGIGSIDQGLAFMGHAMCITDDGFTAYATSSAQSNAVIDLTDLEEPKLIQLYSPASHDCGLNPEGTRLYQANFGFVSLGLGLPNGPAVGQNGLLILDVSGFQDRTTPPSPFLFGTQPPEIGFVGWSNLLDGEAPTAGSHTARWFKNGGRTYVYSSDEWPTAGVCPWAHSRIIDITDEANPVRVSDIILDVNKLENCPQTEIDVANYSAHYVGFDDVNNATTLFMSYYTGGLRVWDIHDPANPFEIAYWHPAPNPNTPTVLLSEGFGSSADRWDAVATYIRYRPETGHIWIAGYSAGFQILEFTPSAGPTAPKPTGL</sequence>
<evidence type="ECO:0008006" key="5">
    <source>
        <dbReference type="Google" id="ProtNLM"/>
    </source>
</evidence>
<feature type="compositionally biased region" description="Low complexity" evidence="1">
    <location>
        <begin position="27"/>
        <end position="38"/>
    </location>
</feature>
<keyword evidence="2" id="KW-0732">Signal</keyword>
<feature type="signal peptide" evidence="2">
    <location>
        <begin position="1"/>
        <end position="24"/>
    </location>
</feature>
<name>A0ABS6VR15_9GAMM</name>
<feature type="chain" id="PRO_5046544600" description="LVIVD repeat-containing protein" evidence="2">
    <location>
        <begin position="25"/>
        <end position="528"/>
    </location>
</feature>
<proteinExistence type="predicted"/>
<dbReference type="RefSeq" id="WP_219042371.1">
    <property type="nucleotide sequence ID" value="NZ_JAHWDQ010000001.1"/>
</dbReference>
<evidence type="ECO:0000313" key="3">
    <source>
        <dbReference type="EMBL" id="MBW2940151.1"/>
    </source>
</evidence>
<evidence type="ECO:0000256" key="2">
    <source>
        <dbReference type="SAM" id="SignalP"/>
    </source>
</evidence>
<feature type="region of interest" description="Disordered" evidence="1">
    <location>
        <begin position="27"/>
        <end position="50"/>
    </location>
</feature>
<protein>
    <recommendedName>
        <fullName evidence="5">LVIVD repeat-containing protein</fullName>
    </recommendedName>
</protein>
<organism evidence="3 4">
    <name type="scientific">Zhongshania aquimaris</name>
    <dbReference type="NCBI Taxonomy" id="2857107"/>
    <lineage>
        <taxon>Bacteria</taxon>
        <taxon>Pseudomonadati</taxon>
        <taxon>Pseudomonadota</taxon>
        <taxon>Gammaproteobacteria</taxon>
        <taxon>Cellvibrionales</taxon>
        <taxon>Spongiibacteraceae</taxon>
        <taxon>Zhongshania</taxon>
    </lineage>
</organism>
<reference evidence="3" key="1">
    <citation type="submission" date="2021-07" db="EMBL/GenBank/DDBJ databases">
        <title>Zhongshania sp. CAU 1632 isolated from seawater.</title>
        <authorList>
            <person name="Kim W."/>
        </authorList>
    </citation>
    <scope>NUCLEOTIDE SEQUENCE</scope>
    <source>
        <strain evidence="3">CAU 1632</strain>
    </source>
</reference>
<evidence type="ECO:0000256" key="1">
    <source>
        <dbReference type="SAM" id="MobiDB-lite"/>
    </source>
</evidence>
<dbReference type="EMBL" id="JAHWDQ010000001">
    <property type="protein sequence ID" value="MBW2940151.1"/>
    <property type="molecule type" value="Genomic_DNA"/>
</dbReference>
<gene>
    <name evidence="3" type="ORF">KXJ70_05155</name>
</gene>
<accession>A0ABS6VR15</accession>
<evidence type="ECO:0000313" key="4">
    <source>
        <dbReference type="Proteomes" id="UP001166291"/>
    </source>
</evidence>
<dbReference type="Proteomes" id="UP001166291">
    <property type="component" value="Unassembled WGS sequence"/>
</dbReference>
<keyword evidence="4" id="KW-1185">Reference proteome</keyword>
<comment type="caution">
    <text evidence="3">The sequence shown here is derived from an EMBL/GenBank/DDBJ whole genome shotgun (WGS) entry which is preliminary data.</text>
</comment>